<dbReference type="SUPFAM" id="SSF47413">
    <property type="entry name" value="lambda repressor-like DNA-binding domains"/>
    <property type="match status" value="1"/>
</dbReference>
<gene>
    <name evidence="1" type="ORF">bsdE14_30440</name>
</gene>
<keyword evidence="2" id="KW-1185">Reference proteome</keyword>
<comment type="caution">
    <text evidence="1">The sequence shown here is derived from an EMBL/GenBank/DDBJ whole genome shotgun (WGS) entry which is preliminary data.</text>
</comment>
<dbReference type="Proteomes" id="UP001208567">
    <property type="component" value="Unassembled WGS sequence"/>
</dbReference>
<evidence type="ECO:0000313" key="1">
    <source>
        <dbReference type="EMBL" id="GLC31634.1"/>
    </source>
</evidence>
<organism evidence="1 2">
    <name type="scientific">Clostridium omnivorum</name>
    <dbReference type="NCBI Taxonomy" id="1604902"/>
    <lineage>
        <taxon>Bacteria</taxon>
        <taxon>Bacillati</taxon>
        <taxon>Bacillota</taxon>
        <taxon>Clostridia</taxon>
        <taxon>Eubacteriales</taxon>
        <taxon>Clostridiaceae</taxon>
        <taxon>Clostridium</taxon>
    </lineage>
</organism>
<reference evidence="1 2" key="1">
    <citation type="journal article" date="2024" name="Int. J. Syst. Evol. Microbiol.">
        <title>Clostridium omnivorum sp. nov., isolated from anoxic soil under the treatment of reductive soil disinfestation.</title>
        <authorList>
            <person name="Ueki A."/>
            <person name="Tonouchi A."/>
            <person name="Kaku N."/>
            <person name="Honma S."/>
            <person name="Ueki K."/>
        </authorList>
    </citation>
    <scope>NUCLEOTIDE SEQUENCE [LARGE SCALE GENOMIC DNA]</scope>
    <source>
        <strain evidence="1 2">E14</strain>
    </source>
</reference>
<proteinExistence type="predicted"/>
<dbReference type="Gene3D" id="1.10.260.40">
    <property type="entry name" value="lambda repressor-like DNA-binding domains"/>
    <property type="match status" value="1"/>
</dbReference>
<name>A0ABQ5N8R8_9CLOT</name>
<dbReference type="RefSeq" id="WP_264850965.1">
    <property type="nucleotide sequence ID" value="NZ_BRXR01000001.1"/>
</dbReference>
<dbReference type="InterPro" id="IPR010982">
    <property type="entry name" value="Lambda_DNA-bd_dom_sf"/>
</dbReference>
<dbReference type="EMBL" id="BRXR01000001">
    <property type="protein sequence ID" value="GLC31634.1"/>
    <property type="molecule type" value="Genomic_DNA"/>
</dbReference>
<evidence type="ECO:0000313" key="2">
    <source>
        <dbReference type="Proteomes" id="UP001208567"/>
    </source>
</evidence>
<sequence length="548" mass="64157">MTASITFGECLNYMLSTLDISISRLSKAINVDNSLVSRWIHGSRIPGYNTDHIENISEYLSKNVHNTFQETRLNQLFFSAQQNFELEANIKEKIKKVLLEAQGYSIENKKEKQIEKKKHKNDKEHISKFTFCEKLKLIEKSNSYEGKPVWNSNNTAKLMELSSEDKIIFGIENVIAASIDLLETTAKKSCSEISNTIYITYYQDIDSSQHHALINLRDVLLKAINSGWNLVLLLKMDGDINKLMEFIHFSRPLFETGKFYPYYINKYDNSSLSREILVVPEIGAVSCFSTNIHSTVDCAFYFKSKAAIKTFIDCYNVILTNEASPLITYYSSENSIDYGLCLTECEENIGNRFLYKYSFSMVTMHEHLYKKLLKRKKFSTDEMLMELEIYRRRLSSFLSNVQIYEYKDIYMEDSIRMLIKNRQFYYYNYSGVQIMELEAEDIIEYLENVIYLLKTHNNYNIAFISRGDVKNHNLNCVVKDRKAVLFECYEPSKNIAKVQLSIEEPTIVKAFYRYFEEIWKHIAPVNNDKNEIIKWLESQINVLKKMVS</sequence>
<protein>
    <submittedName>
        <fullName evidence="1">Transcriptional regulator</fullName>
    </submittedName>
</protein>
<accession>A0ABQ5N8R8</accession>